<name>A0A0R3TCY4_RODNA</name>
<accession>A0A0R3TCY4</accession>
<dbReference type="AlphaFoldDB" id="A0A0R3TCY4"/>
<dbReference type="SUPFAM" id="SSF48371">
    <property type="entry name" value="ARM repeat"/>
    <property type="match status" value="1"/>
</dbReference>
<organism evidence="1">
    <name type="scientific">Rodentolepis nana</name>
    <name type="common">Dwarf tapeworm</name>
    <name type="synonym">Hymenolepis nana</name>
    <dbReference type="NCBI Taxonomy" id="102285"/>
    <lineage>
        <taxon>Eukaryota</taxon>
        <taxon>Metazoa</taxon>
        <taxon>Spiralia</taxon>
        <taxon>Lophotrochozoa</taxon>
        <taxon>Platyhelminthes</taxon>
        <taxon>Cestoda</taxon>
        <taxon>Eucestoda</taxon>
        <taxon>Cyclophyllidea</taxon>
        <taxon>Hymenolepididae</taxon>
        <taxon>Rodentolepis</taxon>
    </lineage>
</organism>
<dbReference type="InterPro" id="IPR016024">
    <property type="entry name" value="ARM-type_fold"/>
</dbReference>
<evidence type="ECO:0000313" key="1">
    <source>
        <dbReference type="WBParaSite" id="HNAJ_0000492301-mRNA-1"/>
    </source>
</evidence>
<proteinExistence type="predicted"/>
<protein>
    <submittedName>
        <fullName evidence="1">Uncharacterized protein</fullName>
    </submittedName>
</protein>
<sequence>LIGEFALGRIDFFAKQPGDMKYRPLFSSIGCDIAEAKRNDLACAWLLEEIVTPNSVLVYMMRRFDAGVGSTDSPRVIPSLLDALLACQDYFRNGELALSGGNSPNNVEIYLKKCDNFEALHFLFQWSLKVVEIHFDSLTDRLAYLHSVVNILQRITQRPSWILGVQRTEPVFTEICQLIEKLIQKILDLQQSFPPHNGILYPTLKLLHNAVLLLTFQNWTKSGKFLENSSLTSLVFELISKDKNSEVRFLSLTILAQLVSLPSAIQERSCDPWNMAFIILTSSAESPKTKSAAVHLLTNLIAIIPRHQGPNCYPVPSYTDSRTGTQVVGSDALKHMLEQYRFFSLLSEMLNNYQPTPIFQSYKGKNNMEQIENSGVFSTPLLIDRISSFLINFCHILPIDFMLHQFEKYKLYEAFKSLINPALLDWLPSKCPAPPIVSRTAARHIASMFARILRLFQTILFLSSNPSSKKQVFLSDRRFLIMLANCLTIDIEGMEELLESTMLFFITLLDSEGDDDFSDLVLLHALQPLASVARQLGTLINQLLLEAISINKTPSGGLEEVSRTKSSSKVFLINLGSPFFLNIDLLWIVNHYHSLLTTYYNRVKLSSLVQFQ</sequence>
<reference evidence="1" key="1">
    <citation type="submission" date="2017-02" db="UniProtKB">
        <authorList>
            <consortium name="WormBaseParasite"/>
        </authorList>
    </citation>
    <scope>IDENTIFICATION</scope>
</reference>
<dbReference type="WBParaSite" id="HNAJ_0000492301-mRNA-1">
    <property type="protein sequence ID" value="HNAJ_0000492301-mRNA-1"/>
    <property type="gene ID" value="HNAJ_0000492301"/>
</dbReference>